<proteinExistence type="predicted"/>
<dbReference type="InterPro" id="IPR004358">
    <property type="entry name" value="Sig_transdc_His_kin-like_C"/>
</dbReference>
<dbReference type="SMART" id="SM00448">
    <property type="entry name" value="REC"/>
    <property type="match status" value="1"/>
</dbReference>
<feature type="transmembrane region" description="Helical" evidence="10">
    <location>
        <begin position="362"/>
        <end position="382"/>
    </location>
</feature>
<evidence type="ECO:0000256" key="7">
    <source>
        <dbReference type="ARBA" id="ARBA00022840"/>
    </source>
</evidence>
<dbReference type="EMBL" id="JAFBEV010000002">
    <property type="protein sequence ID" value="MBM7656910.1"/>
    <property type="molecule type" value="Genomic_DNA"/>
</dbReference>
<dbReference type="SUPFAM" id="SSF52172">
    <property type="entry name" value="CheY-like"/>
    <property type="match status" value="1"/>
</dbReference>
<dbReference type="InterPro" id="IPR010559">
    <property type="entry name" value="Sig_transdc_His_kin_internal"/>
</dbReference>
<evidence type="ECO:0000256" key="1">
    <source>
        <dbReference type="ARBA" id="ARBA00000085"/>
    </source>
</evidence>
<feature type="domain" description="Histidine kinase" evidence="11">
    <location>
        <begin position="438"/>
        <end position="653"/>
    </location>
</feature>
<feature type="transmembrane region" description="Helical" evidence="10">
    <location>
        <begin position="234"/>
        <end position="252"/>
    </location>
</feature>
<dbReference type="Pfam" id="PF00512">
    <property type="entry name" value="HisKA"/>
    <property type="match status" value="1"/>
</dbReference>
<evidence type="ECO:0000256" key="8">
    <source>
        <dbReference type="ARBA" id="ARBA00023012"/>
    </source>
</evidence>
<dbReference type="InterPro" id="IPR011623">
    <property type="entry name" value="7TMR_DISM_rcpt_extracell_dom1"/>
</dbReference>
<evidence type="ECO:0000259" key="11">
    <source>
        <dbReference type="PROSITE" id="PS50109"/>
    </source>
</evidence>
<name>A0ABS2Q646_9BACL</name>
<evidence type="ECO:0000256" key="4">
    <source>
        <dbReference type="ARBA" id="ARBA00022679"/>
    </source>
</evidence>
<keyword evidence="10" id="KW-0472">Membrane</keyword>
<organism evidence="13 14">
    <name type="scientific">Sporolactobacillus spathodeae</name>
    <dbReference type="NCBI Taxonomy" id="1465502"/>
    <lineage>
        <taxon>Bacteria</taxon>
        <taxon>Bacillati</taxon>
        <taxon>Bacillota</taxon>
        <taxon>Bacilli</taxon>
        <taxon>Bacillales</taxon>
        <taxon>Sporolactobacillaceae</taxon>
        <taxon>Sporolactobacillus</taxon>
    </lineage>
</organism>
<dbReference type="Pfam" id="PF07695">
    <property type="entry name" value="7TMR-DISM_7TM"/>
    <property type="match status" value="1"/>
</dbReference>
<reference evidence="13 14" key="1">
    <citation type="submission" date="2021-01" db="EMBL/GenBank/DDBJ databases">
        <title>Genomic Encyclopedia of Type Strains, Phase IV (KMG-IV): sequencing the most valuable type-strain genomes for metagenomic binning, comparative biology and taxonomic classification.</title>
        <authorList>
            <person name="Goeker M."/>
        </authorList>
    </citation>
    <scope>NUCLEOTIDE SEQUENCE [LARGE SCALE GENOMIC DNA]</scope>
    <source>
        <strain evidence="13 14">DSM 100968</strain>
    </source>
</reference>
<evidence type="ECO:0000313" key="14">
    <source>
        <dbReference type="Proteomes" id="UP000823201"/>
    </source>
</evidence>
<feature type="modified residue" description="4-aspartylphosphate" evidence="9">
    <location>
        <position position="738"/>
    </location>
</feature>
<dbReference type="SUPFAM" id="SSF47384">
    <property type="entry name" value="Homodimeric domain of signal transducing histidine kinase"/>
    <property type="match status" value="1"/>
</dbReference>
<dbReference type="RefSeq" id="WP_205005268.1">
    <property type="nucleotide sequence ID" value="NZ_CBCRXA010000002.1"/>
</dbReference>
<dbReference type="InterPro" id="IPR011006">
    <property type="entry name" value="CheY-like_superfamily"/>
</dbReference>
<dbReference type="SMART" id="SM00387">
    <property type="entry name" value="HATPase_c"/>
    <property type="match status" value="2"/>
</dbReference>
<comment type="catalytic activity">
    <reaction evidence="1">
        <text>ATP + protein L-histidine = ADP + protein N-phospho-L-histidine.</text>
        <dbReference type="EC" id="2.7.13.3"/>
    </reaction>
</comment>
<dbReference type="EC" id="2.7.13.3" evidence="2"/>
<comment type="caution">
    <text evidence="13">The sequence shown here is derived from an EMBL/GenBank/DDBJ whole genome shotgun (WGS) entry which is preliminary data.</text>
</comment>
<protein>
    <recommendedName>
        <fullName evidence="2">histidine kinase</fullName>
        <ecNumber evidence="2">2.7.13.3</ecNumber>
    </recommendedName>
</protein>
<feature type="transmembrane region" description="Helical" evidence="10">
    <location>
        <begin position="7"/>
        <end position="27"/>
    </location>
</feature>
<dbReference type="PANTHER" id="PTHR43547">
    <property type="entry name" value="TWO-COMPONENT HISTIDINE KINASE"/>
    <property type="match status" value="1"/>
</dbReference>
<evidence type="ECO:0000256" key="9">
    <source>
        <dbReference type="PROSITE-ProRule" id="PRU00169"/>
    </source>
</evidence>
<dbReference type="Pfam" id="PF06580">
    <property type="entry name" value="His_kinase"/>
    <property type="match status" value="1"/>
</dbReference>
<keyword evidence="10" id="KW-0812">Transmembrane</keyword>
<dbReference type="InterPro" id="IPR003594">
    <property type="entry name" value="HATPase_dom"/>
</dbReference>
<accession>A0ABS2Q646</accession>
<sequence length="1011" mass="113416">MRRLRVWIAILACYTGLFLIFISWTHYSAYRGPEAKEGRLDLIHWNFENDGTVLLNGEWRLYPNQLLTPQMIQAGKETDQVFTTVPTPSVALPIAKTEFLNKGTYRLLIHSKQDGVFGIQTATLYSANKIFLNGQLIGQSGIPSAATEKHTSLRPYTAYFPIHKGMNELVVQFSRATGSSSWGIAKPLTLGTAQQITRQHDIVLFNDLFMIVAFLIMGLYFLGYFFQRKKDRHVLIFSILCLSLSLLISWSSSGKIIYLLFPNLSLNALIVIESLSSLVPGICVFLFLLNRYKLFVSKKVIYSGIILSTLTFLLDLLDMNQSSMDILTPTTTILHTFLSLLVVGYASFIFVLAIVNKTESSLYLSIAVAAMGVFVLFASISTYSALPIYPLFTASSLLFLLAIALMLSQQFANAFKHNEALSQELLQADHMKDQFISRTSHEFRTPLNGMINIVQNMLNGPSSQTIDEERDKLQLITRIGYRLSNLINDILDLEKMKHGVLPIKKTPLDIHTLFEMEFPFFKMLAEQKHLALRNAVPESLPLVWADEVRVRQIINNLMDNAFKYTQKGEVVIRARRNGQKIDISIQDSGIGIPPSELKNIFNPYKRGHWNQSEGVGLGLAIVQQLAELQGGDLRVVSEVGTGSTFIFSLPLADATALSSIQPTQNVTIDPEPVSTLVTPYFSRHVNAPFILIADDDLDNLNILVHTLEAIPYNVIAVKNGDEALQMISERALDLIILDLMMPGKSGFEVCGAVRKNYGPSELPILMLTAAIVNEEKHLALRAGANDILQKPYNFSELSARIRGLIMMKEAAQQATNMEVAFLQSQIKPHFLYNVLNSIIALSYEDIEQAREMTGQFAAYLRSSFDFQNTHSLISFRKELSLVKAYLAIEQFRFGDRIHVHYTIEENLDFQMPPLLIQPLIENAVQHGIGKKKKGGLITLTARHTDKGYWIRVSDNGVGMKPEQVQTILTEKNSRSVGLNNVHSRLKHFYGTELQISSTFGKGTTFSMLLPD</sequence>
<dbReference type="Gene3D" id="3.40.50.2300">
    <property type="match status" value="1"/>
</dbReference>
<dbReference type="Gene3D" id="3.30.565.10">
    <property type="entry name" value="Histidine kinase-like ATPase, C-terminal domain"/>
    <property type="match status" value="2"/>
</dbReference>
<dbReference type="PROSITE" id="PS50110">
    <property type="entry name" value="RESPONSE_REGULATORY"/>
    <property type="match status" value="1"/>
</dbReference>
<keyword evidence="6 13" id="KW-0418">Kinase</keyword>
<feature type="domain" description="Histidine kinase" evidence="11">
    <location>
        <begin position="915"/>
        <end position="1011"/>
    </location>
</feature>
<dbReference type="InterPro" id="IPR003661">
    <property type="entry name" value="HisK_dim/P_dom"/>
</dbReference>
<dbReference type="GO" id="GO:0016301">
    <property type="term" value="F:kinase activity"/>
    <property type="evidence" value="ECO:0007669"/>
    <property type="project" value="UniProtKB-KW"/>
</dbReference>
<dbReference type="Gene3D" id="1.10.287.130">
    <property type="match status" value="1"/>
</dbReference>
<dbReference type="SMART" id="SM00388">
    <property type="entry name" value="HisKA"/>
    <property type="match status" value="1"/>
</dbReference>
<dbReference type="InterPro" id="IPR001789">
    <property type="entry name" value="Sig_transdc_resp-reg_receiver"/>
</dbReference>
<evidence type="ECO:0000256" key="2">
    <source>
        <dbReference type="ARBA" id="ARBA00012438"/>
    </source>
</evidence>
<feature type="transmembrane region" description="Helical" evidence="10">
    <location>
        <begin position="264"/>
        <end position="288"/>
    </location>
</feature>
<dbReference type="InterPro" id="IPR036097">
    <property type="entry name" value="HisK_dim/P_sf"/>
</dbReference>
<dbReference type="PANTHER" id="PTHR43547:SF2">
    <property type="entry name" value="HYBRID SIGNAL TRANSDUCTION HISTIDINE KINASE C"/>
    <property type="match status" value="1"/>
</dbReference>
<evidence type="ECO:0000256" key="6">
    <source>
        <dbReference type="ARBA" id="ARBA00022777"/>
    </source>
</evidence>
<dbReference type="InterPro" id="IPR005467">
    <property type="entry name" value="His_kinase_dom"/>
</dbReference>
<feature type="transmembrane region" description="Helical" evidence="10">
    <location>
        <begin position="300"/>
        <end position="317"/>
    </location>
</feature>
<feature type="domain" description="Response regulatory" evidence="12">
    <location>
        <begin position="689"/>
        <end position="805"/>
    </location>
</feature>
<dbReference type="PROSITE" id="PS50109">
    <property type="entry name" value="HIS_KIN"/>
    <property type="match status" value="2"/>
</dbReference>
<evidence type="ECO:0000313" key="13">
    <source>
        <dbReference type="EMBL" id="MBM7656910.1"/>
    </source>
</evidence>
<evidence type="ECO:0000256" key="5">
    <source>
        <dbReference type="ARBA" id="ARBA00022741"/>
    </source>
</evidence>
<keyword evidence="10" id="KW-1133">Transmembrane helix</keyword>
<keyword evidence="4" id="KW-0808">Transferase</keyword>
<keyword evidence="14" id="KW-1185">Reference proteome</keyword>
<dbReference type="CDD" id="cd00082">
    <property type="entry name" value="HisKA"/>
    <property type="match status" value="1"/>
</dbReference>
<keyword evidence="8" id="KW-0902">Two-component regulatory system</keyword>
<keyword evidence="5" id="KW-0547">Nucleotide-binding</keyword>
<evidence type="ECO:0000259" key="12">
    <source>
        <dbReference type="PROSITE" id="PS50110"/>
    </source>
</evidence>
<dbReference type="Pfam" id="PF02518">
    <property type="entry name" value="HATPase_c"/>
    <property type="match status" value="2"/>
</dbReference>
<dbReference type="Proteomes" id="UP000823201">
    <property type="component" value="Unassembled WGS sequence"/>
</dbReference>
<evidence type="ECO:0000256" key="3">
    <source>
        <dbReference type="ARBA" id="ARBA00022553"/>
    </source>
</evidence>
<gene>
    <name evidence="13" type="ORF">JOC27_000347</name>
</gene>
<feature type="transmembrane region" description="Helical" evidence="10">
    <location>
        <begin position="337"/>
        <end position="355"/>
    </location>
</feature>
<dbReference type="PRINTS" id="PR00344">
    <property type="entry name" value="BCTRLSENSOR"/>
</dbReference>
<dbReference type="InterPro" id="IPR036890">
    <property type="entry name" value="HATPase_C_sf"/>
</dbReference>
<dbReference type="SUPFAM" id="SSF55874">
    <property type="entry name" value="ATPase domain of HSP90 chaperone/DNA topoisomerase II/histidine kinase"/>
    <property type="match status" value="2"/>
</dbReference>
<dbReference type="Pfam" id="PF00072">
    <property type="entry name" value="Response_reg"/>
    <property type="match status" value="1"/>
</dbReference>
<keyword evidence="3 9" id="KW-0597">Phosphoprotein</keyword>
<feature type="transmembrane region" description="Helical" evidence="10">
    <location>
        <begin position="202"/>
        <end position="222"/>
    </location>
</feature>
<evidence type="ECO:0000256" key="10">
    <source>
        <dbReference type="SAM" id="Phobius"/>
    </source>
</evidence>
<keyword evidence="7" id="KW-0067">ATP-binding</keyword>